<keyword evidence="4" id="KW-1185">Reference proteome</keyword>
<gene>
    <name evidence="3" type="ORF">PHYSODRAFT_526177</name>
</gene>
<dbReference type="InParanoid" id="G5A8Z4"/>
<dbReference type="RefSeq" id="XP_009536542.1">
    <property type="nucleotide sequence ID" value="XM_009538247.1"/>
</dbReference>
<dbReference type="EMBL" id="JH159161">
    <property type="protein sequence ID" value="EGZ08370.1"/>
    <property type="molecule type" value="Genomic_DNA"/>
</dbReference>
<name>G5A8Z4_PHYSP</name>
<evidence type="ECO:0000259" key="2">
    <source>
        <dbReference type="PROSITE" id="PS50175"/>
    </source>
</evidence>
<dbReference type="AlphaFoldDB" id="G5A8Z4"/>
<dbReference type="InterPro" id="IPR001969">
    <property type="entry name" value="Aspartic_peptidase_AS"/>
</dbReference>
<keyword evidence="1" id="KW-0378">Hydrolase</keyword>
<dbReference type="InterPro" id="IPR001995">
    <property type="entry name" value="Peptidase_A2_cat"/>
</dbReference>
<proteinExistence type="predicted"/>
<dbReference type="SUPFAM" id="SSF50630">
    <property type="entry name" value="Acid proteases"/>
    <property type="match status" value="1"/>
</dbReference>
<evidence type="ECO:0000313" key="3">
    <source>
        <dbReference type="EMBL" id="EGZ08370.1"/>
    </source>
</evidence>
<protein>
    <recommendedName>
        <fullName evidence="2">Peptidase A2 domain-containing protein</fullName>
    </recommendedName>
</protein>
<dbReference type="KEGG" id="psoj:PHYSODRAFT_526177"/>
<dbReference type="GO" id="GO:0004190">
    <property type="term" value="F:aspartic-type endopeptidase activity"/>
    <property type="evidence" value="ECO:0007669"/>
    <property type="project" value="InterPro"/>
</dbReference>
<feature type="non-terminal residue" evidence="3">
    <location>
        <position position="333"/>
    </location>
</feature>
<dbReference type="InterPro" id="IPR034122">
    <property type="entry name" value="Retropepsin-like_bacterial"/>
</dbReference>
<dbReference type="GeneID" id="20660974"/>
<accession>G5A8Z4</accession>
<dbReference type="PROSITE" id="PS50175">
    <property type="entry name" value="ASP_PROT_RETROV"/>
    <property type="match status" value="1"/>
</dbReference>
<evidence type="ECO:0000256" key="1">
    <source>
        <dbReference type="ARBA" id="ARBA00022801"/>
    </source>
</evidence>
<dbReference type="Proteomes" id="UP000002640">
    <property type="component" value="Unassembled WGS sequence"/>
</dbReference>
<evidence type="ECO:0000313" key="4">
    <source>
        <dbReference type="Proteomes" id="UP000002640"/>
    </source>
</evidence>
<feature type="domain" description="Peptidase A2" evidence="2">
    <location>
        <begin position="70"/>
        <end position="110"/>
    </location>
</feature>
<dbReference type="Pfam" id="PF13650">
    <property type="entry name" value="Asp_protease_2"/>
    <property type="match status" value="1"/>
</dbReference>
<dbReference type="GO" id="GO:0006508">
    <property type="term" value="P:proteolysis"/>
    <property type="evidence" value="ECO:0007669"/>
    <property type="project" value="InterPro"/>
</dbReference>
<organism evidence="3 4">
    <name type="scientific">Phytophthora sojae (strain P6497)</name>
    <name type="common">Soybean stem and root rot agent</name>
    <name type="synonym">Phytophthora megasperma f. sp. glycines</name>
    <dbReference type="NCBI Taxonomy" id="1094619"/>
    <lineage>
        <taxon>Eukaryota</taxon>
        <taxon>Sar</taxon>
        <taxon>Stramenopiles</taxon>
        <taxon>Oomycota</taxon>
        <taxon>Peronosporomycetes</taxon>
        <taxon>Peronosporales</taxon>
        <taxon>Peronosporaceae</taxon>
        <taxon>Phytophthora</taxon>
    </lineage>
</organism>
<dbReference type="InterPro" id="IPR021109">
    <property type="entry name" value="Peptidase_aspartic_dom_sf"/>
</dbReference>
<reference evidence="3 4" key="1">
    <citation type="journal article" date="2006" name="Science">
        <title>Phytophthora genome sequences uncover evolutionary origins and mechanisms of pathogenesis.</title>
        <authorList>
            <person name="Tyler B.M."/>
            <person name="Tripathy S."/>
            <person name="Zhang X."/>
            <person name="Dehal P."/>
            <person name="Jiang R.H."/>
            <person name="Aerts A."/>
            <person name="Arredondo F.D."/>
            <person name="Baxter L."/>
            <person name="Bensasson D."/>
            <person name="Beynon J.L."/>
            <person name="Chapman J."/>
            <person name="Damasceno C.M."/>
            <person name="Dorrance A.E."/>
            <person name="Dou D."/>
            <person name="Dickerman A.W."/>
            <person name="Dubchak I.L."/>
            <person name="Garbelotto M."/>
            <person name="Gijzen M."/>
            <person name="Gordon S.G."/>
            <person name="Govers F."/>
            <person name="Grunwald N.J."/>
            <person name="Huang W."/>
            <person name="Ivors K.L."/>
            <person name="Jones R.W."/>
            <person name="Kamoun S."/>
            <person name="Krampis K."/>
            <person name="Lamour K.H."/>
            <person name="Lee M.K."/>
            <person name="McDonald W.H."/>
            <person name="Medina M."/>
            <person name="Meijer H.J."/>
            <person name="Nordberg E.K."/>
            <person name="Maclean D.J."/>
            <person name="Ospina-Giraldo M.D."/>
            <person name="Morris P.F."/>
            <person name="Phuntumart V."/>
            <person name="Putnam N.H."/>
            <person name="Rash S."/>
            <person name="Rose J.K."/>
            <person name="Sakihama Y."/>
            <person name="Salamov A.A."/>
            <person name="Savidor A."/>
            <person name="Scheuring C.F."/>
            <person name="Smith B.M."/>
            <person name="Sobral B.W."/>
            <person name="Terry A."/>
            <person name="Torto-Alalibo T.A."/>
            <person name="Win J."/>
            <person name="Xu Z."/>
            <person name="Zhang H."/>
            <person name="Grigoriev I.V."/>
            <person name="Rokhsar D.S."/>
            <person name="Boore J.L."/>
        </authorList>
    </citation>
    <scope>NUCLEOTIDE SEQUENCE [LARGE SCALE GENOMIC DNA]</scope>
    <source>
        <strain evidence="3 4">P6497</strain>
    </source>
</reference>
<dbReference type="CDD" id="cd05483">
    <property type="entry name" value="retropepsin_like_bacteria"/>
    <property type="match status" value="1"/>
</dbReference>
<sequence>MTAIACEDESLLESRPVSRNYVFRGSAFEDEAPVEFTLNPGERYGWWADHDLDNQDAVALVHGAINNYRTHIILDSGASTTILSPDLARRLKLKLTSHAGLKVKGMGGVITYIRSRTRVKLTLGMRVVYVLDMWVGNIGDGVTCLLGMDFMKAAGVRLCAREQLAKLPNEENIPLVGEKEAPRYILEVPICVREPVYLARGDSIIVPVRYGQADADTAEVWTARGNQWVTQVIYSSRRRPAAVRVVNISEKWTQIMQHTVVAALVEPGQLPRGDRFVQPKSRKYGEWQQEIYQNTPSREYRRREELEALEAERNVPPAVLRPQYVWPTKILPR</sequence>
<dbReference type="PROSITE" id="PS00141">
    <property type="entry name" value="ASP_PROTEASE"/>
    <property type="match status" value="1"/>
</dbReference>
<dbReference type="Gene3D" id="2.40.70.10">
    <property type="entry name" value="Acid Proteases"/>
    <property type="match status" value="1"/>
</dbReference>